<dbReference type="GO" id="GO:0008270">
    <property type="term" value="F:zinc ion binding"/>
    <property type="evidence" value="ECO:0007669"/>
    <property type="project" value="InterPro"/>
</dbReference>
<dbReference type="SMART" id="SM01057">
    <property type="entry name" value="Carb_anhydrase"/>
    <property type="match status" value="1"/>
</dbReference>
<evidence type="ECO:0000256" key="4">
    <source>
        <dbReference type="ARBA" id="ARBA00022833"/>
    </source>
</evidence>
<evidence type="ECO:0000259" key="9">
    <source>
        <dbReference type="SMART" id="SM01057"/>
    </source>
</evidence>
<feature type="chain" id="PRO_5005191960" description="carbonic anhydrase" evidence="8">
    <location>
        <begin position="24"/>
        <end position="538"/>
    </location>
</feature>
<dbReference type="PANTHER" id="PTHR18952:SF265">
    <property type="entry name" value="CARBONIC ANHYDRASE"/>
    <property type="match status" value="1"/>
</dbReference>
<keyword evidence="3" id="KW-0479">Metal-binding</keyword>
<evidence type="ECO:0000256" key="2">
    <source>
        <dbReference type="ARBA" id="ARBA00012925"/>
    </source>
</evidence>
<dbReference type="EC" id="4.2.1.1" evidence="2"/>
<gene>
    <name evidence="10" type="ORF">Cvel_27284</name>
</gene>
<organism evidence="10">
    <name type="scientific">Chromera velia CCMP2878</name>
    <dbReference type="NCBI Taxonomy" id="1169474"/>
    <lineage>
        <taxon>Eukaryota</taxon>
        <taxon>Sar</taxon>
        <taxon>Alveolata</taxon>
        <taxon>Colpodellida</taxon>
        <taxon>Chromeraceae</taxon>
        <taxon>Chromera</taxon>
    </lineage>
</organism>
<feature type="compositionally biased region" description="Basic and acidic residues" evidence="7">
    <location>
        <begin position="521"/>
        <end position="538"/>
    </location>
</feature>
<feature type="compositionally biased region" description="Polar residues" evidence="7">
    <location>
        <begin position="488"/>
        <end position="506"/>
    </location>
</feature>
<protein>
    <recommendedName>
        <fullName evidence="2">carbonic anhydrase</fullName>
        <ecNumber evidence="2">4.2.1.1</ecNumber>
    </recommendedName>
</protein>
<keyword evidence="5" id="KW-0456">Lyase</keyword>
<feature type="domain" description="Alpha-carbonic anhydrase" evidence="9">
    <location>
        <begin position="64"/>
        <end position="319"/>
    </location>
</feature>
<proteinExistence type="inferred from homology"/>
<dbReference type="SUPFAM" id="SSF51069">
    <property type="entry name" value="Carbonic anhydrase"/>
    <property type="match status" value="1"/>
</dbReference>
<keyword evidence="8" id="KW-0732">Signal</keyword>
<feature type="region of interest" description="Disordered" evidence="7">
    <location>
        <begin position="465"/>
        <end position="538"/>
    </location>
</feature>
<accession>A0A0G4HGL5</accession>
<evidence type="ECO:0000256" key="7">
    <source>
        <dbReference type="SAM" id="MobiDB-lite"/>
    </source>
</evidence>
<reference evidence="10" key="1">
    <citation type="submission" date="2014-11" db="EMBL/GenBank/DDBJ databases">
        <authorList>
            <person name="Otto D Thomas"/>
            <person name="Naeem Raeece"/>
        </authorList>
    </citation>
    <scope>NUCLEOTIDE SEQUENCE</scope>
</reference>
<dbReference type="VEuPathDB" id="CryptoDB:Cvel_27284"/>
<dbReference type="InterPro" id="IPR001148">
    <property type="entry name" value="CA_dom"/>
</dbReference>
<evidence type="ECO:0000256" key="5">
    <source>
        <dbReference type="ARBA" id="ARBA00023239"/>
    </source>
</evidence>
<dbReference type="GO" id="GO:0004089">
    <property type="term" value="F:carbonate dehydratase activity"/>
    <property type="evidence" value="ECO:0007669"/>
    <property type="project" value="UniProtKB-EC"/>
</dbReference>
<evidence type="ECO:0000256" key="1">
    <source>
        <dbReference type="ARBA" id="ARBA00010718"/>
    </source>
</evidence>
<comment type="catalytic activity">
    <reaction evidence="6">
        <text>hydrogencarbonate + H(+) = CO2 + H2O</text>
        <dbReference type="Rhea" id="RHEA:10748"/>
        <dbReference type="ChEBI" id="CHEBI:15377"/>
        <dbReference type="ChEBI" id="CHEBI:15378"/>
        <dbReference type="ChEBI" id="CHEBI:16526"/>
        <dbReference type="ChEBI" id="CHEBI:17544"/>
        <dbReference type="EC" id="4.2.1.1"/>
    </reaction>
</comment>
<feature type="region of interest" description="Disordered" evidence="7">
    <location>
        <begin position="362"/>
        <end position="392"/>
    </location>
</feature>
<dbReference type="InterPro" id="IPR036398">
    <property type="entry name" value="CA_dom_sf"/>
</dbReference>
<dbReference type="EMBL" id="CDMZ01002609">
    <property type="protein sequence ID" value="CEM43100.1"/>
    <property type="molecule type" value="Genomic_DNA"/>
</dbReference>
<evidence type="ECO:0000256" key="6">
    <source>
        <dbReference type="ARBA" id="ARBA00048348"/>
    </source>
</evidence>
<dbReference type="PANTHER" id="PTHR18952">
    <property type="entry name" value="CARBONIC ANHYDRASE"/>
    <property type="match status" value="1"/>
</dbReference>
<dbReference type="InterPro" id="IPR023561">
    <property type="entry name" value="Carbonic_anhydrase_a-class"/>
</dbReference>
<comment type="similarity">
    <text evidence="1">Belongs to the alpha-carbonic anhydrase family.</text>
</comment>
<sequence length="538" mass="57800">MVAFLSLCLFLLALEPSRLLSLALPEDIRRGGGAHSTAGALSPTALLSSHTETRESEQGKNLEWTYDQHGADWPGLCQSTTRQSPVALPAVSSPPSNSETAVFFNYPDITSACQVRNTGHGLVVDVPEKRLWSGGIRLGTRGDTVPDESTEAPLRFMRLYAPSQHTWNGKHADLELHLIHHVVSDECETGASGADCILQLAFGFHGTQNKSEVIARLIDDGLPDLPTNEGDNPPVLLRNIAHNQAINFRSLLSEVGLIDYEGSMMRPPCTENVRMFVADRPLEASIWQVQKVVDALQRITTGQGNNRLVQPLGDRTLSLVETVDISPKPAEVPGEETGEPGLIAAAGGNSVVERGASVLVEAEDGPSPLPLSPSSAPEEGGDWLPSPSAAPLSAVETEVRSWRRRVDRQRRDVREAWRAVRAARAAADRAYAANDPSWHSLLRSVASAEKRLDGEKGILEWSEKSLSSALSRAQAERDGEGESVGDGQASQHTTDTAPSTDSSGSDSEAGDPDVDSYGRGVVDEGRLPVEGSARKEYS</sequence>
<feature type="signal peptide" evidence="8">
    <location>
        <begin position="1"/>
        <end position="23"/>
    </location>
</feature>
<name>A0A0G4HGL5_9ALVE</name>
<dbReference type="Pfam" id="PF00194">
    <property type="entry name" value="Carb_anhydrase"/>
    <property type="match status" value="1"/>
</dbReference>
<evidence type="ECO:0000313" key="10">
    <source>
        <dbReference type="EMBL" id="CEM43100.1"/>
    </source>
</evidence>
<dbReference type="Gene3D" id="3.10.200.10">
    <property type="entry name" value="Alpha carbonic anhydrase"/>
    <property type="match status" value="1"/>
</dbReference>
<dbReference type="AlphaFoldDB" id="A0A0G4HGL5"/>
<evidence type="ECO:0000256" key="3">
    <source>
        <dbReference type="ARBA" id="ARBA00022723"/>
    </source>
</evidence>
<evidence type="ECO:0000256" key="8">
    <source>
        <dbReference type="SAM" id="SignalP"/>
    </source>
</evidence>
<keyword evidence="4" id="KW-0862">Zinc</keyword>